<evidence type="ECO:0000313" key="3">
    <source>
        <dbReference type="Proteomes" id="UP001196565"/>
    </source>
</evidence>
<accession>A0ABS7A5A8</accession>
<sequence>MRFSDLIVALELLSRHDVNDALERQARTGRPLGEVLVEMGLLNAATVADLQEGLPPPPDGIRELGIDTRMVFDMLVKFLSNTGQGSTASIAQTLAISRRLATVLIEEARAQGIVELKPGIVAGELRVDLTPRGRSMAVEAFTNSAYIGPLPVSLEEYARRVRRQTIASETVTAAAVADAMHPLVVEQDLLAKVGIAANAGRSILLYGAPGNGKTSIAERMVKTFGAMVLIPHCFEVAGQIVKVFDPSVHRRLGAGSGRSTTTSLFADEFDPRWIPCRRPFVAAGGELSLDMLDLKFEENARFYEAPLHVKAMNGVLLIDDFGRQLVRPEALLNRWVVPMDRRIDFLKLHTGQSFQIPFDQLLVFSTNLSPRDLMDPAFLRRLPYKIHVHGPTTAEFAVLLRSKAEEHGIAYSEDAMVLTIESILQHGTPLAYYQAAEIPQQISDFCTFLGQPRVANDQTIRFALGNLLVEGAGGTSARA</sequence>
<dbReference type="SUPFAM" id="SSF52540">
    <property type="entry name" value="P-loop containing nucleoside triphosphate hydrolases"/>
    <property type="match status" value="1"/>
</dbReference>
<dbReference type="InterPro" id="IPR027417">
    <property type="entry name" value="P-loop_NTPase"/>
</dbReference>
<evidence type="ECO:0000259" key="1">
    <source>
        <dbReference type="SMART" id="SM00382"/>
    </source>
</evidence>
<dbReference type="InterPro" id="IPR003593">
    <property type="entry name" value="AAA+_ATPase"/>
</dbReference>
<dbReference type="SMART" id="SM00382">
    <property type="entry name" value="AAA"/>
    <property type="match status" value="1"/>
</dbReference>
<feature type="domain" description="AAA+ ATPase" evidence="1">
    <location>
        <begin position="199"/>
        <end position="392"/>
    </location>
</feature>
<evidence type="ECO:0000313" key="2">
    <source>
        <dbReference type="EMBL" id="MBW6397479.1"/>
    </source>
</evidence>
<proteinExistence type="predicted"/>
<dbReference type="InterPro" id="IPR037257">
    <property type="entry name" value="T2SS_E_N_sf"/>
</dbReference>
<dbReference type="RefSeq" id="WP_219762089.1">
    <property type="nucleotide sequence ID" value="NZ_JAHYBZ010000002.1"/>
</dbReference>
<dbReference type="SUPFAM" id="SSF160246">
    <property type="entry name" value="EspE N-terminal domain-like"/>
    <property type="match status" value="1"/>
</dbReference>
<dbReference type="Pfam" id="PF00004">
    <property type="entry name" value="AAA"/>
    <property type="match status" value="1"/>
</dbReference>
<keyword evidence="3" id="KW-1185">Reference proteome</keyword>
<gene>
    <name evidence="2" type="ORF">KPL78_06445</name>
</gene>
<dbReference type="InterPro" id="IPR003959">
    <property type="entry name" value="ATPase_AAA_core"/>
</dbReference>
<name>A0ABS7A5A8_9PROT</name>
<dbReference type="EMBL" id="JAHYBZ010000002">
    <property type="protein sequence ID" value="MBW6397479.1"/>
    <property type="molecule type" value="Genomic_DNA"/>
</dbReference>
<organism evidence="2 3">
    <name type="scientific">Roseomonas alba</name>
    <dbReference type="NCBI Taxonomy" id="2846776"/>
    <lineage>
        <taxon>Bacteria</taxon>
        <taxon>Pseudomonadati</taxon>
        <taxon>Pseudomonadota</taxon>
        <taxon>Alphaproteobacteria</taxon>
        <taxon>Acetobacterales</taxon>
        <taxon>Roseomonadaceae</taxon>
        <taxon>Roseomonas</taxon>
    </lineage>
</organism>
<protein>
    <submittedName>
        <fullName evidence="2">AAA family ATPase</fullName>
    </submittedName>
</protein>
<comment type="caution">
    <text evidence="2">The sequence shown here is derived from an EMBL/GenBank/DDBJ whole genome shotgun (WGS) entry which is preliminary data.</text>
</comment>
<dbReference type="Gene3D" id="3.40.50.300">
    <property type="entry name" value="P-loop containing nucleotide triphosphate hydrolases"/>
    <property type="match status" value="1"/>
</dbReference>
<dbReference type="Proteomes" id="UP001196565">
    <property type="component" value="Unassembled WGS sequence"/>
</dbReference>
<reference evidence="2 3" key="1">
    <citation type="submission" date="2021-07" db="EMBL/GenBank/DDBJ databases">
        <authorList>
            <person name="So Y."/>
        </authorList>
    </citation>
    <scope>NUCLEOTIDE SEQUENCE [LARGE SCALE GENOMIC DNA]</scope>
    <source>
        <strain evidence="2 3">HJA6</strain>
    </source>
</reference>